<evidence type="ECO:0000256" key="5">
    <source>
        <dbReference type="ARBA" id="ARBA00023054"/>
    </source>
</evidence>
<evidence type="ECO:0000256" key="6">
    <source>
        <dbReference type="PROSITE-ProRule" id="PRU00283"/>
    </source>
</evidence>
<keyword evidence="4 6" id="KW-0067">ATP-binding</keyword>
<dbReference type="Proteomes" id="UP000018208">
    <property type="component" value="Unassembled WGS sequence"/>
</dbReference>
<feature type="coiled-coil region" evidence="8">
    <location>
        <begin position="387"/>
        <end position="491"/>
    </location>
</feature>
<dbReference type="PROSITE" id="PS50067">
    <property type="entry name" value="KINESIN_MOTOR_2"/>
    <property type="match status" value="1"/>
</dbReference>
<keyword evidence="2" id="KW-0963">Cytoplasm</keyword>
<evidence type="ECO:0000256" key="4">
    <source>
        <dbReference type="ARBA" id="ARBA00022840"/>
    </source>
</evidence>
<evidence type="ECO:0000313" key="12">
    <source>
        <dbReference type="Proteomes" id="UP000018208"/>
    </source>
</evidence>
<dbReference type="Gene3D" id="3.40.850.10">
    <property type="entry name" value="Kinesin motor domain"/>
    <property type="match status" value="1"/>
</dbReference>
<dbReference type="GO" id="GO:0008017">
    <property type="term" value="F:microtubule binding"/>
    <property type="evidence" value="ECO:0007669"/>
    <property type="project" value="InterPro"/>
</dbReference>
<dbReference type="Pfam" id="PF00225">
    <property type="entry name" value="Kinesin"/>
    <property type="match status" value="1"/>
</dbReference>
<comment type="similarity">
    <text evidence="6 7">Belongs to the TRAFAC class myosin-kinesin ATPase superfamily. Kinesin family.</text>
</comment>
<keyword evidence="3 6" id="KW-0547">Nucleotide-binding</keyword>
<dbReference type="GO" id="GO:0005875">
    <property type="term" value="C:microtubule associated complex"/>
    <property type="evidence" value="ECO:0007669"/>
    <property type="project" value="TreeGrafter"/>
</dbReference>
<evidence type="ECO:0000256" key="3">
    <source>
        <dbReference type="ARBA" id="ARBA00022741"/>
    </source>
</evidence>
<dbReference type="FunFam" id="3.40.850.10:FF:000082">
    <property type="entry name" value="OSM3-like kinesin"/>
    <property type="match status" value="1"/>
</dbReference>
<evidence type="ECO:0000313" key="10">
    <source>
        <dbReference type="EMBL" id="EST46946.1"/>
    </source>
</evidence>
<dbReference type="PRINTS" id="PR00380">
    <property type="entry name" value="KINESINHEAVY"/>
</dbReference>
<dbReference type="SUPFAM" id="SSF52540">
    <property type="entry name" value="P-loop containing nucleoside triphosphate hydrolases"/>
    <property type="match status" value="1"/>
</dbReference>
<dbReference type="InterPro" id="IPR027417">
    <property type="entry name" value="P-loop_NTPase"/>
</dbReference>
<dbReference type="SMART" id="SM00129">
    <property type="entry name" value="KISc"/>
    <property type="match status" value="1"/>
</dbReference>
<dbReference type="PANTHER" id="PTHR47969:SF15">
    <property type="entry name" value="CHROMOSOME-ASSOCIATED KINESIN KIF4A-RELATED"/>
    <property type="match status" value="1"/>
</dbReference>
<evidence type="ECO:0000256" key="8">
    <source>
        <dbReference type="SAM" id="Coils"/>
    </source>
</evidence>
<feature type="binding site" evidence="6">
    <location>
        <begin position="89"/>
        <end position="96"/>
    </location>
    <ligand>
        <name>ATP</name>
        <dbReference type="ChEBI" id="CHEBI:30616"/>
    </ligand>
</feature>
<dbReference type="OrthoDB" id="3176171at2759"/>
<organism evidence="10">
    <name type="scientific">Spironucleus salmonicida</name>
    <dbReference type="NCBI Taxonomy" id="348837"/>
    <lineage>
        <taxon>Eukaryota</taxon>
        <taxon>Metamonada</taxon>
        <taxon>Diplomonadida</taxon>
        <taxon>Hexamitidae</taxon>
        <taxon>Hexamitinae</taxon>
        <taxon>Spironucleus</taxon>
    </lineage>
</organism>
<dbReference type="PANTHER" id="PTHR47969">
    <property type="entry name" value="CHROMOSOME-ASSOCIATED KINESIN KIF4A-RELATED"/>
    <property type="match status" value="1"/>
</dbReference>
<evidence type="ECO:0000256" key="1">
    <source>
        <dbReference type="ARBA" id="ARBA00004496"/>
    </source>
</evidence>
<keyword evidence="12" id="KW-1185">Reference proteome</keyword>
<dbReference type="InterPro" id="IPR027640">
    <property type="entry name" value="Kinesin-like_fam"/>
</dbReference>
<keyword evidence="5 8" id="KW-0175">Coiled coil</keyword>
<dbReference type="GO" id="GO:0003777">
    <property type="term" value="F:microtubule motor activity"/>
    <property type="evidence" value="ECO:0007669"/>
    <property type="project" value="InterPro"/>
</dbReference>
<name>V6LTC5_9EUKA</name>
<keyword evidence="7" id="KW-0493">Microtubule</keyword>
<dbReference type="InterPro" id="IPR019821">
    <property type="entry name" value="Kinesin_motor_CS"/>
</dbReference>
<comment type="subcellular location">
    <subcellularLocation>
        <location evidence="1">Cytoplasm</location>
    </subcellularLocation>
</comment>
<dbReference type="PROSITE" id="PS00411">
    <property type="entry name" value="KINESIN_MOTOR_1"/>
    <property type="match status" value="1"/>
</dbReference>
<proteinExistence type="inferred from homology"/>
<dbReference type="GO" id="GO:0005874">
    <property type="term" value="C:microtubule"/>
    <property type="evidence" value="ECO:0007669"/>
    <property type="project" value="UniProtKB-KW"/>
</dbReference>
<dbReference type="GO" id="GO:0051231">
    <property type="term" value="P:spindle elongation"/>
    <property type="evidence" value="ECO:0007669"/>
    <property type="project" value="TreeGrafter"/>
</dbReference>
<dbReference type="GO" id="GO:0007018">
    <property type="term" value="P:microtubule-based movement"/>
    <property type="evidence" value="ECO:0007669"/>
    <property type="project" value="InterPro"/>
</dbReference>
<protein>
    <recommendedName>
        <fullName evidence="7">Kinesin-like protein</fullName>
    </recommendedName>
</protein>
<reference evidence="10 11" key="1">
    <citation type="journal article" date="2014" name="PLoS Genet.">
        <title>The Genome of Spironucleus salmonicida Highlights a Fish Pathogen Adapted to Fluctuating Environments.</title>
        <authorList>
            <person name="Xu F."/>
            <person name="Jerlstrom-Hultqvist J."/>
            <person name="Einarsson E."/>
            <person name="Astvaldsson A."/>
            <person name="Svard S.G."/>
            <person name="Andersson J.O."/>
        </authorList>
    </citation>
    <scope>NUCLEOTIDE SEQUENCE</scope>
    <source>
        <strain evidence="11">ATCC 50377</strain>
    </source>
</reference>
<dbReference type="InterPro" id="IPR036961">
    <property type="entry name" value="Kinesin_motor_dom_sf"/>
</dbReference>
<dbReference type="GO" id="GO:0005524">
    <property type="term" value="F:ATP binding"/>
    <property type="evidence" value="ECO:0007669"/>
    <property type="project" value="UniProtKB-UniRule"/>
</dbReference>
<feature type="domain" description="Kinesin motor" evidence="9">
    <location>
        <begin position="5"/>
        <end position="322"/>
    </location>
</feature>
<accession>V6LTC5</accession>
<dbReference type="VEuPathDB" id="GiardiaDB:SS50377_27784"/>
<keyword evidence="6 7" id="KW-0505">Motor protein</keyword>
<gene>
    <name evidence="10" type="ORF">SS50377_13004</name>
    <name evidence="11" type="ORF">SS50377_27784</name>
</gene>
<dbReference type="GO" id="GO:0007052">
    <property type="term" value="P:mitotic spindle organization"/>
    <property type="evidence" value="ECO:0007669"/>
    <property type="project" value="TreeGrafter"/>
</dbReference>
<dbReference type="EMBL" id="AUWU02000008">
    <property type="protein sequence ID" value="KAH0569814.1"/>
    <property type="molecule type" value="Genomic_DNA"/>
</dbReference>
<evidence type="ECO:0000256" key="2">
    <source>
        <dbReference type="ARBA" id="ARBA00022490"/>
    </source>
</evidence>
<dbReference type="AlphaFoldDB" id="V6LTC5"/>
<sequence>MTEENVKVIVRVRPFSQKEQDEGSTNVISMDKTLSKVTATHPVTKKITPYTFDAVYDAQSKQTDVFDESVFPLISSVMEGYNATVFAYGQTGSGKTFTMMGYANDGVIPQAIIRIFDCVSDANNDQRYLIRAAFYEIYNEEIRDLTTNQRNLQVRTNPKSGVFIENLTFHPVSTTRQISLLMEAGNAQRTTAATKMNATSSRSHSVFQIIVECEENGKIRMGKLNLVDLAGSERAEKTGATGARLQEGAKINLSLSTLGLVISKLVEKSPHVPYRDSKLTYLLQDSLGGNAKTLMVSAISPASTNFDETASTLRYANNAKKIKNRAKVNEDPKDAQIREMGDLIKKLESELLDFMAESGVETGGVENENENEIQKLTKIIKKKKTIKSDVKGDIEKQEKELSELQMELQKRTEKQQKMREKSELLKAEIERQKAGIIDKNSIQSQIDSQQKELREAREELAVQKLAEKELKKKLFEDQNRLQEEVENENSIANLVGSQSRKLVKYGKIWSEKAEYLEEIRNNFASEMEGQNENLEGAIIDYERIKIIVEQFVPQKFLDAILDAAKWDEAEGVWVIPGAEWAGNHVRGV</sequence>
<dbReference type="EMBL" id="KI546055">
    <property type="protein sequence ID" value="EST46946.1"/>
    <property type="molecule type" value="Genomic_DNA"/>
</dbReference>
<reference evidence="11" key="2">
    <citation type="submission" date="2020-12" db="EMBL/GenBank/DDBJ databases">
        <title>New Spironucleus salmonicida genome in near-complete chromosomes.</title>
        <authorList>
            <person name="Xu F."/>
            <person name="Kurt Z."/>
            <person name="Jimenez-Gonzalez A."/>
            <person name="Astvaldsson A."/>
            <person name="Andersson J.O."/>
            <person name="Svard S.G."/>
        </authorList>
    </citation>
    <scope>NUCLEOTIDE SEQUENCE</scope>
    <source>
        <strain evidence="11">ATCC 50377</strain>
    </source>
</reference>
<dbReference type="GO" id="GO:0005737">
    <property type="term" value="C:cytoplasm"/>
    <property type="evidence" value="ECO:0007669"/>
    <property type="project" value="UniProtKB-SubCell"/>
</dbReference>
<evidence type="ECO:0000259" key="9">
    <source>
        <dbReference type="PROSITE" id="PS50067"/>
    </source>
</evidence>
<evidence type="ECO:0000313" key="11">
    <source>
        <dbReference type="EMBL" id="KAH0569814.1"/>
    </source>
</evidence>
<dbReference type="InterPro" id="IPR001752">
    <property type="entry name" value="Kinesin_motor_dom"/>
</dbReference>
<evidence type="ECO:0000256" key="7">
    <source>
        <dbReference type="RuleBase" id="RU000394"/>
    </source>
</evidence>